<dbReference type="PANTHER" id="PTHR31928:SF30">
    <property type="entry name" value="DUF936 DOMAIN-CONTAINING PROTEIN"/>
    <property type="match status" value="1"/>
</dbReference>
<dbReference type="InterPro" id="IPR010341">
    <property type="entry name" value="DUF936_pln"/>
</dbReference>
<feature type="domain" description="DUF936" evidence="2">
    <location>
        <begin position="4"/>
        <end position="119"/>
    </location>
</feature>
<reference evidence="4 5" key="1">
    <citation type="journal article" date="2019" name="Sci. Rep.">
        <title>A high-quality genome of Eragrostis curvula grass provides insights into Poaceae evolution and supports new strategies to enhance forage quality.</title>
        <authorList>
            <person name="Carballo J."/>
            <person name="Santos B.A.C.M."/>
            <person name="Zappacosta D."/>
            <person name="Garbus I."/>
            <person name="Selva J.P."/>
            <person name="Gallo C.A."/>
            <person name="Diaz A."/>
            <person name="Albertini E."/>
            <person name="Caccamo M."/>
            <person name="Echenique V."/>
        </authorList>
    </citation>
    <scope>NUCLEOTIDE SEQUENCE [LARGE SCALE GENOMIC DNA]</scope>
    <source>
        <strain evidence="5">cv. Victoria</strain>
        <tissue evidence="4">Leaf</tissue>
    </source>
</reference>
<feature type="region of interest" description="Disordered" evidence="1">
    <location>
        <begin position="122"/>
        <end position="217"/>
    </location>
</feature>
<sequence length="786" mass="83245">MASLVPGVLVKLLQHMNTDVKVAGEHRSSLLQVVSIVPALAGSDLFTNQGFYLKVSDSSHATYVSLPEEQHDLILSDKIQLGQFIHVDRLEAATPVPILRGVRPVPGRHACVGNPEDLVVTNSSNFHGSKKTQQTNGLKDSSSLSLEKESSKLEKINASRKPIGAENKKPVLTKSNSSLSKQALNGIGDKKEAVKSKAKPASTRSVPSSPTSVYSLPASFDRFSNDLKQRNKAKGAEKASSSRISLLERAASVLKVTAAGRKSSAGNSINSSVLSVGSGPKALRRSWEGNVDTKGKASSELKTTKADRKPENKTPMTPRRKPPVDEKVSHKDDSTIQKAARKSTASAPSEDTDKAIKKHPPTVKRTSGVSSNSNVTNLVKIPPNSKKLTDASTSWTSLPPSLAKLGKELLKYRESAQMAAVEAMQEASAAESLLRCLRDAMESYRARAAQCHFGRNSASRFASILQVTDLVCLVLAVGRSSSYAEVSSTAEEQNPQPTVEQFLKLHSALSRATVITDTLTKPAASVASPARSTASDAGTAVSSTDEEAAVLAAERRRRATSWVSAALATDLSGFGLYNLKPAPATVTSPLAVVVVDESAKPAAAASTTTKPSPKPRMSPAKGKPRTGSAAAATTAAPTTTPAPPEWERGGGAEERGELARRLGEESRGWFLGFVERFLDSDVSAAAPWDRERAARMLPQLKRVNDWLGEIGKRSETPLPLPLQLAQDADGEATTTAPIAANGGCGVPEETIERLRKKIYEYLLTNVDSAAAMLGGGGTAAPANGKK</sequence>
<comment type="caution">
    <text evidence="4">The sequence shown here is derived from an EMBL/GenBank/DDBJ whole genome shotgun (WGS) entry which is preliminary data.</text>
</comment>
<feature type="compositionally biased region" description="Polar residues" evidence="1">
    <location>
        <begin position="173"/>
        <end position="183"/>
    </location>
</feature>
<name>A0A5J9TC24_9POAL</name>
<protein>
    <recommendedName>
        <fullName evidence="6">DUF936 domain-containing protein</fullName>
    </recommendedName>
</protein>
<feature type="compositionally biased region" description="Polar residues" evidence="1">
    <location>
        <begin position="264"/>
        <end position="275"/>
    </location>
</feature>
<feature type="compositionally biased region" description="Polar residues" evidence="1">
    <location>
        <begin position="530"/>
        <end position="543"/>
    </location>
</feature>
<feature type="domain" description="DUF6857" evidence="3">
    <location>
        <begin position="481"/>
        <end position="772"/>
    </location>
</feature>
<dbReference type="PANTHER" id="PTHR31928">
    <property type="entry name" value="EXPRESSED PROTEIN"/>
    <property type="match status" value="1"/>
</dbReference>
<feature type="compositionally biased region" description="Low complexity" evidence="1">
    <location>
        <begin position="629"/>
        <end position="639"/>
    </location>
</feature>
<feature type="compositionally biased region" description="Polar residues" evidence="1">
    <location>
        <begin position="122"/>
        <end position="140"/>
    </location>
</feature>
<evidence type="ECO:0008006" key="6">
    <source>
        <dbReference type="Google" id="ProtNLM"/>
    </source>
</evidence>
<evidence type="ECO:0000256" key="1">
    <source>
        <dbReference type="SAM" id="MobiDB-lite"/>
    </source>
</evidence>
<feature type="compositionally biased region" description="Basic and acidic residues" evidence="1">
    <location>
        <begin position="146"/>
        <end position="157"/>
    </location>
</feature>
<evidence type="ECO:0000259" key="2">
    <source>
        <dbReference type="Pfam" id="PF06075"/>
    </source>
</evidence>
<keyword evidence="5" id="KW-1185">Reference proteome</keyword>
<evidence type="ECO:0000259" key="3">
    <source>
        <dbReference type="Pfam" id="PF21647"/>
    </source>
</evidence>
<dbReference type="Gramene" id="TVU08933">
    <property type="protein sequence ID" value="TVU08933"/>
    <property type="gene ID" value="EJB05_42360"/>
</dbReference>
<proteinExistence type="predicted"/>
<dbReference type="Proteomes" id="UP000324897">
    <property type="component" value="Chromosome 3"/>
</dbReference>
<gene>
    <name evidence="4" type="ORF">EJB05_42360</name>
</gene>
<organism evidence="4 5">
    <name type="scientific">Eragrostis curvula</name>
    <name type="common">weeping love grass</name>
    <dbReference type="NCBI Taxonomy" id="38414"/>
    <lineage>
        <taxon>Eukaryota</taxon>
        <taxon>Viridiplantae</taxon>
        <taxon>Streptophyta</taxon>
        <taxon>Embryophyta</taxon>
        <taxon>Tracheophyta</taxon>
        <taxon>Spermatophyta</taxon>
        <taxon>Magnoliopsida</taxon>
        <taxon>Liliopsida</taxon>
        <taxon>Poales</taxon>
        <taxon>Poaceae</taxon>
        <taxon>PACMAD clade</taxon>
        <taxon>Chloridoideae</taxon>
        <taxon>Eragrostideae</taxon>
        <taxon>Eragrostidinae</taxon>
        <taxon>Eragrostis</taxon>
    </lineage>
</organism>
<feature type="compositionally biased region" description="Basic and acidic residues" evidence="1">
    <location>
        <begin position="285"/>
        <end position="312"/>
    </location>
</feature>
<feature type="domain" description="DUF6857" evidence="3">
    <location>
        <begin position="383"/>
        <end position="438"/>
    </location>
</feature>
<accession>A0A5J9TC24</accession>
<dbReference type="EMBL" id="RWGY01000039">
    <property type="protein sequence ID" value="TVU08933.1"/>
    <property type="molecule type" value="Genomic_DNA"/>
</dbReference>
<feature type="compositionally biased region" description="Low complexity" evidence="1">
    <location>
        <begin position="600"/>
        <end position="611"/>
    </location>
</feature>
<dbReference type="InterPro" id="IPR048297">
    <property type="entry name" value="DUF936_dom_pln"/>
</dbReference>
<feature type="region of interest" description="Disordered" evidence="1">
    <location>
        <begin position="600"/>
        <end position="659"/>
    </location>
</feature>
<feature type="compositionally biased region" description="Low complexity" evidence="1">
    <location>
        <begin position="202"/>
        <end position="215"/>
    </location>
</feature>
<dbReference type="Pfam" id="PF21647">
    <property type="entry name" value="DUF6857"/>
    <property type="match status" value="2"/>
</dbReference>
<feature type="region of interest" description="Disordered" evidence="1">
    <location>
        <begin position="525"/>
        <end position="545"/>
    </location>
</feature>
<dbReference type="InterPro" id="IPR049172">
    <property type="entry name" value="DUF6857_pln"/>
</dbReference>
<feature type="compositionally biased region" description="Low complexity" evidence="1">
    <location>
        <begin position="369"/>
        <end position="379"/>
    </location>
</feature>
<dbReference type="Pfam" id="PF06075">
    <property type="entry name" value="DUF936"/>
    <property type="match status" value="1"/>
</dbReference>
<evidence type="ECO:0000313" key="5">
    <source>
        <dbReference type="Proteomes" id="UP000324897"/>
    </source>
</evidence>
<feature type="region of interest" description="Disordered" evidence="1">
    <location>
        <begin position="258"/>
        <end position="381"/>
    </location>
</feature>
<evidence type="ECO:0000313" key="4">
    <source>
        <dbReference type="EMBL" id="TVU08933.1"/>
    </source>
</evidence>
<dbReference type="OrthoDB" id="1908057at2759"/>
<feature type="compositionally biased region" description="Basic and acidic residues" evidence="1">
    <location>
        <begin position="645"/>
        <end position="659"/>
    </location>
</feature>
<dbReference type="AlphaFoldDB" id="A0A5J9TC24"/>
<feature type="compositionally biased region" description="Basic and acidic residues" evidence="1">
    <location>
        <begin position="322"/>
        <end position="335"/>
    </location>
</feature>